<feature type="region of interest" description="Disordered" evidence="8">
    <location>
        <begin position="1"/>
        <end position="35"/>
    </location>
</feature>
<keyword evidence="5 9" id="KW-0812">Transmembrane</keyword>
<evidence type="ECO:0000256" key="4">
    <source>
        <dbReference type="ARBA" id="ARBA00022519"/>
    </source>
</evidence>
<proteinExistence type="inferred from homology"/>
<feature type="domain" description="Type II secretion system protein GspF" evidence="10">
    <location>
        <begin position="59"/>
        <end position="181"/>
    </location>
</feature>
<feature type="transmembrane region" description="Helical" evidence="9">
    <location>
        <begin position="159"/>
        <end position="180"/>
    </location>
</feature>
<dbReference type="GO" id="GO:0005886">
    <property type="term" value="C:plasma membrane"/>
    <property type="evidence" value="ECO:0007669"/>
    <property type="project" value="UniProtKB-SubCell"/>
</dbReference>
<dbReference type="EMBL" id="LCRN01000042">
    <property type="protein sequence ID" value="KKW35300.1"/>
    <property type="molecule type" value="Genomic_DNA"/>
</dbReference>
<dbReference type="Proteomes" id="UP000033865">
    <property type="component" value="Unassembled WGS sequence"/>
</dbReference>
<sequence length="392" mass="43572">MAKEEKSRKPIVKPMAKTSDKMPPKKKPAPSISAEKPKTKVPLMVRLNVRLSHTEKMLFTKYFAVLLKSGVAIDEAIDILLQQSKGPLKKILETLKASVEQGKTLAEGLGHYPHVFSPVFINLIAAGEASGTLQKNLDHLARQLEKEHNLRKKVRGAMMYPMIVLLGALVVGALVFVFVLPKITSLFKSLKVELPWTTKAILWLGDTIATKPILVFGFVAAVILLVLVIPRIRFLKPALHWLLLRLPIFGRTSKNTNLARMTRLMGTLLASGVTINEALVITKQTVRNHHYRKLFDRALDEVSQGQMLTEVLGHESKLVPPMALRLIRVGEETGTLPDMLTYLADFYEEEVDSTIQDISTLIEPFLILTIGLLVGILAFSIISPIYQIVGSV</sequence>
<evidence type="ECO:0000313" key="11">
    <source>
        <dbReference type="EMBL" id="KKW35300.1"/>
    </source>
</evidence>
<keyword evidence="7 9" id="KW-0472">Membrane</keyword>
<name>A0A0G1XWK7_9BACT</name>
<keyword evidence="3" id="KW-1003">Cell membrane</keyword>
<keyword evidence="6 9" id="KW-1133">Transmembrane helix</keyword>
<evidence type="ECO:0000313" key="12">
    <source>
        <dbReference type="Proteomes" id="UP000033865"/>
    </source>
</evidence>
<comment type="caution">
    <text evidence="11">The sequence shown here is derived from an EMBL/GenBank/DDBJ whole genome shotgun (WGS) entry which is preliminary data.</text>
</comment>
<dbReference type="PANTHER" id="PTHR30012:SF0">
    <property type="entry name" value="TYPE II SECRETION SYSTEM PROTEIN F-RELATED"/>
    <property type="match status" value="1"/>
</dbReference>
<evidence type="ECO:0000256" key="6">
    <source>
        <dbReference type="ARBA" id="ARBA00022989"/>
    </source>
</evidence>
<comment type="subcellular location">
    <subcellularLocation>
        <location evidence="1">Cell inner membrane</location>
        <topology evidence="1">Multi-pass membrane protein</topology>
    </subcellularLocation>
</comment>
<evidence type="ECO:0000256" key="9">
    <source>
        <dbReference type="SAM" id="Phobius"/>
    </source>
</evidence>
<dbReference type="InterPro" id="IPR042094">
    <property type="entry name" value="T2SS_GspF_sf"/>
</dbReference>
<evidence type="ECO:0000256" key="2">
    <source>
        <dbReference type="ARBA" id="ARBA00005745"/>
    </source>
</evidence>
<feature type="transmembrane region" description="Helical" evidence="9">
    <location>
        <begin position="365"/>
        <end position="389"/>
    </location>
</feature>
<comment type="similarity">
    <text evidence="2">Belongs to the GSP F family.</text>
</comment>
<evidence type="ECO:0000256" key="7">
    <source>
        <dbReference type="ARBA" id="ARBA00023136"/>
    </source>
</evidence>
<dbReference type="AlphaFoldDB" id="A0A0G1XWK7"/>
<evidence type="ECO:0000256" key="5">
    <source>
        <dbReference type="ARBA" id="ARBA00022692"/>
    </source>
</evidence>
<evidence type="ECO:0000256" key="8">
    <source>
        <dbReference type="SAM" id="MobiDB-lite"/>
    </source>
</evidence>
<accession>A0A0G1XWK7</accession>
<evidence type="ECO:0000256" key="1">
    <source>
        <dbReference type="ARBA" id="ARBA00004429"/>
    </source>
</evidence>
<keyword evidence="4" id="KW-0997">Cell inner membrane</keyword>
<reference evidence="11 12" key="1">
    <citation type="journal article" date="2015" name="Nature">
        <title>rRNA introns, odd ribosomes, and small enigmatic genomes across a large radiation of phyla.</title>
        <authorList>
            <person name="Brown C.T."/>
            <person name="Hug L.A."/>
            <person name="Thomas B.C."/>
            <person name="Sharon I."/>
            <person name="Castelle C.J."/>
            <person name="Singh A."/>
            <person name="Wilkins M.J."/>
            <person name="Williams K.H."/>
            <person name="Banfield J.F."/>
        </authorList>
    </citation>
    <scope>NUCLEOTIDE SEQUENCE [LARGE SCALE GENOMIC DNA]</scope>
</reference>
<dbReference type="PRINTS" id="PR00812">
    <property type="entry name" value="BCTERIALGSPF"/>
</dbReference>
<evidence type="ECO:0000259" key="10">
    <source>
        <dbReference type="Pfam" id="PF00482"/>
    </source>
</evidence>
<dbReference type="FunFam" id="1.20.81.30:FF:000001">
    <property type="entry name" value="Type II secretion system protein F"/>
    <property type="match status" value="2"/>
</dbReference>
<dbReference type="InterPro" id="IPR003004">
    <property type="entry name" value="GspF/PilC"/>
</dbReference>
<dbReference type="PATRIC" id="fig|1618986.3.peg.464"/>
<dbReference type="Gene3D" id="1.20.81.30">
    <property type="entry name" value="Type II secretion system (T2SS), domain F"/>
    <property type="match status" value="2"/>
</dbReference>
<evidence type="ECO:0000256" key="3">
    <source>
        <dbReference type="ARBA" id="ARBA00022475"/>
    </source>
</evidence>
<dbReference type="Pfam" id="PF00482">
    <property type="entry name" value="T2SSF"/>
    <property type="match status" value="2"/>
</dbReference>
<organism evidence="11 12">
    <name type="scientific">Candidatus Uhrbacteria bacterium GW2011_GWC2_53_7</name>
    <dbReference type="NCBI Taxonomy" id="1618986"/>
    <lineage>
        <taxon>Bacteria</taxon>
        <taxon>Candidatus Uhriibacteriota</taxon>
    </lineage>
</organism>
<protein>
    <submittedName>
        <fullName evidence="11">Type II secretion system protein</fullName>
    </submittedName>
</protein>
<dbReference type="PANTHER" id="PTHR30012">
    <property type="entry name" value="GENERAL SECRETION PATHWAY PROTEIN"/>
    <property type="match status" value="1"/>
</dbReference>
<feature type="transmembrane region" description="Helical" evidence="9">
    <location>
        <begin position="200"/>
        <end position="229"/>
    </location>
</feature>
<gene>
    <name evidence="11" type="ORF">UY82_C0042G0004</name>
</gene>
<dbReference type="InterPro" id="IPR018076">
    <property type="entry name" value="T2SS_GspF_dom"/>
</dbReference>
<feature type="domain" description="Type II secretion system protein GspF" evidence="10">
    <location>
        <begin position="262"/>
        <end position="384"/>
    </location>
</feature>